<dbReference type="PANTHER" id="PTHR43584:SF5">
    <property type="entry name" value="PROTEIN LICC"/>
    <property type="match status" value="1"/>
</dbReference>
<dbReference type="EMBL" id="JAGGLL010000005">
    <property type="protein sequence ID" value="MBP2021141.1"/>
    <property type="molecule type" value="Genomic_DNA"/>
</dbReference>
<evidence type="ECO:0000313" key="4">
    <source>
        <dbReference type="EMBL" id="MBP2021141.1"/>
    </source>
</evidence>
<keyword evidence="1" id="KW-0808">Transferase</keyword>
<gene>
    <name evidence="4" type="ORF">J2Z44_000928</name>
</gene>
<accession>A0ABS4K1J6</accession>
<name>A0ABS4K1J6_9CLOT</name>
<dbReference type="InterPro" id="IPR017189">
    <property type="entry name" value="CTP-phospocholine_CTT"/>
</dbReference>
<evidence type="ECO:0000313" key="5">
    <source>
        <dbReference type="Proteomes" id="UP001519308"/>
    </source>
</evidence>
<dbReference type="PIRSF" id="PIRSF037382">
    <property type="entry name" value="CCT_LicC"/>
    <property type="match status" value="1"/>
</dbReference>
<dbReference type="Gene3D" id="3.90.550.10">
    <property type="entry name" value="Spore Coat Polysaccharide Biosynthesis Protein SpsA, Chain A"/>
    <property type="match status" value="1"/>
</dbReference>
<reference evidence="4 5" key="1">
    <citation type="submission" date="2021-03" db="EMBL/GenBank/DDBJ databases">
        <title>Genomic Encyclopedia of Type Strains, Phase IV (KMG-IV): sequencing the most valuable type-strain genomes for metagenomic binning, comparative biology and taxonomic classification.</title>
        <authorList>
            <person name="Goeker M."/>
        </authorList>
    </citation>
    <scope>NUCLEOTIDE SEQUENCE [LARGE SCALE GENOMIC DNA]</scope>
    <source>
        <strain evidence="4 5">DSM 28650</strain>
    </source>
</reference>
<evidence type="ECO:0000256" key="2">
    <source>
        <dbReference type="ARBA" id="ARBA00022695"/>
    </source>
</evidence>
<sequence length="231" mass="26863">MRAILLAAGMGTRLRPITLTTPKSLVPVNGVPMAERQIEFLKEVGVEDIIVVTGYLHESFNYLKQKYGVKLIHNDKYDVYNNIYTMYLVKDYLKNSYVIDADIYLNNNFFLESPKTSLYFSAKKKDFENEWMLRFNEDLRVYDIEVGTKEEDYILSGVSFWSEKDGEKIVKKLEEAIKGGDFTNLYWDDIVKDNIKDLEVYVHKIGSEDVFEVDSIEDLRKVEAYLNPASN</sequence>
<dbReference type="InterPro" id="IPR050065">
    <property type="entry name" value="GlmU-like"/>
</dbReference>
<dbReference type="InterPro" id="IPR005835">
    <property type="entry name" value="NTP_transferase_dom"/>
</dbReference>
<evidence type="ECO:0000256" key="1">
    <source>
        <dbReference type="ARBA" id="ARBA00022679"/>
    </source>
</evidence>
<dbReference type="CDD" id="cd02523">
    <property type="entry name" value="PC_cytidylyltransferase"/>
    <property type="match status" value="1"/>
</dbReference>
<evidence type="ECO:0000259" key="3">
    <source>
        <dbReference type="Pfam" id="PF00483"/>
    </source>
</evidence>
<dbReference type="InterPro" id="IPR029044">
    <property type="entry name" value="Nucleotide-diphossugar_trans"/>
</dbReference>
<organism evidence="4 5">
    <name type="scientific">Clostridium punense</name>
    <dbReference type="NCBI Taxonomy" id="1054297"/>
    <lineage>
        <taxon>Bacteria</taxon>
        <taxon>Bacillati</taxon>
        <taxon>Bacillota</taxon>
        <taxon>Clostridia</taxon>
        <taxon>Eubacteriales</taxon>
        <taxon>Clostridiaceae</taxon>
        <taxon>Clostridium</taxon>
    </lineage>
</organism>
<dbReference type="PANTHER" id="PTHR43584">
    <property type="entry name" value="NUCLEOTIDYL TRANSFERASE"/>
    <property type="match status" value="1"/>
</dbReference>
<dbReference type="RefSeq" id="WP_021283159.1">
    <property type="nucleotide sequence ID" value="NZ_JAGGLL010000005.1"/>
</dbReference>
<dbReference type="SUPFAM" id="SSF53448">
    <property type="entry name" value="Nucleotide-diphospho-sugar transferases"/>
    <property type="match status" value="1"/>
</dbReference>
<protein>
    <submittedName>
        <fullName evidence="4">CTP:phosphocholine cytidylyltransferase-like protein</fullName>
    </submittedName>
</protein>
<comment type="caution">
    <text evidence="4">The sequence shown here is derived from an EMBL/GenBank/DDBJ whole genome shotgun (WGS) entry which is preliminary data.</text>
</comment>
<dbReference type="Proteomes" id="UP001519308">
    <property type="component" value="Unassembled WGS sequence"/>
</dbReference>
<dbReference type="Pfam" id="PF00483">
    <property type="entry name" value="NTP_transferase"/>
    <property type="match status" value="1"/>
</dbReference>
<keyword evidence="5" id="KW-1185">Reference proteome</keyword>
<feature type="domain" description="Nucleotidyl transferase" evidence="3">
    <location>
        <begin position="3"/>
        <end position="109"/>
    </location>
</feature>
<proteinExistence type="predicted"/>
<keyword evidence="2" id="KW-0548">Nucleotidyltransferase</keyword>